<organism evidence="2 3">
    <name type="scientific">Rubrivivax albus</name>
    <dbReference type="NCBI Taxonomy" id="2499835"/>
    <lineage>
        <taxon>Bacteria</taxon>
        <taxon>Pseudomonadati</taxon>
        <taxon>Pseudomonadota</taxon>
        <taxon>Betaproteobacteria</taxon>
        <taxon>Burkholderiales</taxon>
        <taxon>Sphaerotilaceae</taxon>
        <taxon>Rubrivivax</taxon>
    </lineage>
</organism>
<keyword evidence="3" id="KW-1185">Reference proteome</keyword>
<comment type="caution">
    <text evidence="2">The sequence shown here is derived from an EMBL/GenBank/DDBJ whole genome shotgun (WGS) entry which is preliminary data.</text>
</comment>
<feature type="region of interest" description="Disordered" evidence="1">
    <location>
        <begin position="160"/>
        <end position="192"/>
    </location>
</feature>
<dbReference type="EMBL" id="SACT01000010">
    <property type="protein sequence ID" value="RVT48548.1"/>
    <property type="molecule type" value="Genomic_DNA"/>
</dbReference>
<dbReference type="RefSeq" id="WP_128201076.1">
    <property type="nucleotide sequence ID" value="NZ_SACT01000010.1"/>
</dbReference>
<dbReference type="AlphaFoldDB" id="A0A3S3S8Y3"/>
<evidence type="ECO:0000256" key="1">
    <source>
        <dbReference type="SAM" id="MobiDB-lite"/>
    </source>
</evidence>
<proteinExistence type="predicted"/>
<name>A0A3S3S8Y3_9BURK</name>
<protein>
    <submittedName>
        <fullName evidence="2">Uncharacterized protein</fullName>
    </submittedName>
</protein>
<dbReference type="Proteomes" id="UP000288178">
    <property type="component" value="Unassembled WGS sequence"/>
</dbReference>
<reference evidence="2 3" key="1">
    <citation type="submission" date="2019-01" db="EMBL/GenBank/DDBJ databases">
        <authorList>
            <person name="Chen W.-M."/>
        </authorList>
    </citation>
    <scope>NUCLEOTIDE SEQUENCE [LARGE SCALE GENOMIC DNA]</scope>
    <source>
        <strain evidence="2 3">ICH-3</strain>
    </source>
</reference>
<evidence type="ECO:0000313" key="2">
    <source>
        <dbReference type="EMBL" id="RVT48548.1"/>
    </source>
</evidence>
<feature type="compositionally biased region" description="Low complexity" evidence="1">
    <location>
        <begin position="167"/>
        <end position="176"/>
    </location>
</feature>
<gene>
    <name evidence="2" type="ORF">ENE75_23000</name>
</gene>
<evidence type="ECO:0000313" key="3">
    <source>
        <dbReference type="Proteomes" id="UP000288178"/>
    </source>
</evidence>
<sequence length="192" mass="21317">MAIDAVEQATAAPTWIAQGESPVDVEAWLREESTSTLLAQAAEATRHEVLQHGFQPRPPTWIQAAAVAAAGSVADDAVERAERDLQTLNWVIEQQQRDAAAKRQGRASNGADDSDDERWFRQLLPQHWIPILKANREWVIAGGTTVLLLVWGASMFARRPSSDPLQAKAAPATAPTKPRRHRHRRRSGLQWQ</sequence>
<accession>A0A3S3S8Y3</accession>
<feature type="compositionally biased region" description="Basic residues" evidence="1">
    <location>
        <begin position="177"/>
        <end position="192"/>
    </location>
</feature>